<organism evidence="2 3">
    <name type="scientific">Dactylonectria estremocensis</name>
    <dbReference type="NCBI Taxonomy" id="1079267"/>
    <lineage>
        <taxon>Eukaryota</taxon>
        <taxon>Fungi</taxon>
        <taxon>Dikarya</taxon>
        <taxon>Ascomycota</taxon>
        <taxon>Pezizomycotina</taxon>
        <taxon>Sordariomycetes</taxon>
        <taxon>Hypocreomycetidae</taxon>
        <taxon>Hypocreales</taxon>
        <taxon>Nectriaceae</taxon>
        <taxon>Dactylonectria</taxon>
    </lineage>
</organism>
<dbReference type="OrthoDB" id="5243589at2759"/>
<evidence type="ECO:0000313" key="2">
    <source>
        <dbReference type="EMBL" id="KAH7129713.1"/>
    </source>
</evidence>
<dbReference type="SUPFAM" id="SSF50044">
    <property type="entry name" value="SH3-domain"/>
    <property type="match status" value="1"/>
</dbReference>
<keyword evidence="3" id="KW-1185">Reference proteome</keyword>
<comment type="caution">
    <text evidence="2">The sequence shown here is derived from an EMBL/GenBank/DDBJ whole genome shotgun (WGS) entry which is preliminary data.</text>
</comment>
<accession>A0A9P9E2I8</accession>
<dbReference type="AlphaFoldDB" id="A0A9P9E2I8"/>
<sequence length="437" mass="47545">MNRSYTASSLNTAALASRDSTFDQKTSVCSSATSHSSHRASLLGNAPKSGCGIGPGSSLSLLGGFCKGARAFATGGPGQAIKKVGGSGGAQGSKQDFSQEMLFGSMLAVETTIYAEPMAQCLHCDYKTIYSQLLQDMDHDPLAKQQARGMIYRSRFLYKSHVAVKDLDRVFFACIFCDKLRSTCHEGDATVFQSVDHLFRHLSRHSLPLTPVAGVIVLYEQPKASSADQQDFDLIIPGCTPMLPAGPPADARDYLASLPEARATKDHIRQRNGKPQSRPDNVSEVLQFLAGARILGVEYPDKWDGKWCQGWHDGVLGVFPSKTIQLEAPEKVQSIIKSVPRSLRTGVAKWEWDPKSRAGPTSWLSFSKGAQISNLAWDDPHAWYWIGTNSKGMLGIFPKSHIRIETIQDGSLDEPHGATRSSGGRLRLGSLFGRSKS</sequence>
<evidence type="ECO:0008006" key="4">
    <source>
        <dbReference type="Google" id="ProtNLM"/>
    </source>
</evidence>
<feature type="compositionally biased region" description="Low complexity" evidence="1">
    <location>
        <begin position="420"/>
        <end position="437"/>
    </location>
</feature>
<name>A0A9P9E2I8_9HYPO</name>
<proteinExistence type="predicted"/>
<feature type="non-terminal residue" evidence="2">
    <location>
        <position position="1"/>
    </location>
</feature>
<protein>
    <recommendedName>
        <fullName evidence="4">SH3 domain-containing protein</fullName>
    </recommendedName>
</protein>
<evidence type="ECO:0000313" key="3">
    <source>
        <dbReference type="Proteomes" id="UP000717696"/>
    </source>
</evidence>
<feature type="region of interest" description="Disordered" evidence="1">
    <location>
        <begin position="411"/>
        <end position="437"/>
    </location>
</feature>
<evidence type="ECO:0000256" key="1">
    <source>
        <dbReference type="SAM" id="MobiDB-lite"/>
    </source>
</evidence>
<dbReference type="Proteomes" id="UP000717696">
    <property type="component" value="Unassembled WGS sequence"/>
</dbReference>
<dbReference type="InterPro" id="IPR036028">
    <property type="entry name" value="SH3-like_dom_sf"/>
</dbReference>
<reference evidence="2" key="1">
    <citation type="journal article" date="2021" name="Nat. Commun.">
        <title>Genetic determinants of endophytism in the Arabidopsis root mycobiome.</title>
        <authorList>
            <person name="Mesny F."/>
            <person name="Miyauchi S."/>
            <person name="Thiergart T."/>
            <person name="Pickel B."/>
            <person name="Atanasova L."/>
            <person name="Karlsson M."/>
            <person name="Huettel B."/>
            <person name="Barry K.W."/>
            <person name="Haridas S."/>
            <person name="Chen C."/>
            <person name="Bauer D."/>
            <person name="Andreopoulos W."/>
            <person name="Pangilinan J."/>
            <person name="LaButti K."/>
            <person name="Riley R."/>
            <person name="Lipzen A."/>
            <person name="Clum A."/>
            <person name="Drula E."/>
            <person name="Henrissat B."/>
            <person name="Kohler A."/>
            <person name="Grigoriev I.V."/>
            <person name="Martin F.M."/>
            <person name="Hacquard S."/>
        </authorList>
    </citation>
    <scope>NUCLEOTIDE SEQUENCE</scope>
    <source>
        <strain evidence="2">MPI-CAGE-AT-0021</strain>
    </source>
</reference>
<gene>
    <name evidence="2" type="ORF">B0J13DRAFT_481965</name>
</gene>
<dbReference type="EMBL" id="JAGMUU010000020">
    <property type="protein sequence ID" value="KAH7129713.1"/>
    <property type="molecule type" value="Genomic_DNA"/>
</dbReference>